<feature type="transmembrane region" description="Helical" evidence="1">
    <location>
        <begin position="157"/>
        <end position="176"/>
    </location>
</feature>
<name>A0A2H9YW94_9GAMM</name>
<comment type="caution">
    <text evidence="2">The sequence shown here is derived from an EMBL/GenBank/DDBJ whole genome shotgun (WGS) entry which is preliminary data.</text>
</comment>
<sequence length="247" mass="29179">MRNYNLTKKEGKVVAQAQQELYRALFGSVNFPRNLSIFLVGVSLFIATLVLHEGWFPTSQSRGMTNYHRWLYDVYVMVSVFIVPLIYLRFRQLRGSVAFRRKWNSYIRAYAQYQFKLKHVVESVDIDVVESVDIDNDWSGQQKMTNSFLRYFLKHPWFQYLVIGVVIYGCIAMYVWVTPFTSSRGSSFWILAWWPINALIIGVLYYSQFPLFIRLLSIAEVHRQYQILQLKAVRENSVNNMVEKIPK</sequence>
<dbReference type="Proteomes" id="UP000243446">
    <property type="component" value="Unassembled WGS sequence"/>
</dbReference>
<organism evidence="2 3">
    <name type="scientific">Acinetobacter pseudolwoffii</name>
    <dbReference type="NCBI Taxonomy" id="2053287"/>
    <lineage>
        <taxon>Bacteria</taxon>
        <taxon>Pseudomonadati</taxon>
        <taxon>Pseudomonadota</taxon>
        <taxon>Gammaproteobacteria</taxon>
        <taxon>Moraxellales</taxon>
        <taxon>Moraxellaceae</taxon>
        <taxon>Acinetobacter</taxon>
    </lineage>
</organism>
<keyword evidence="1" id="KW-1133">Transmembrane helix</keyword>
<protein>
    <submittedName>
        <fullName evidence="2">Uncharacterized protein</fullName>
    </submittedName>
</protein>
<evidence type="ECO:0000313" key="3">
    <source>
        <dbReference type="Proteomes" id="UP000243446"/>
    </source>
</evidence>
<feature type="transmembrane region" description="Helical" evidence="1">
    <location>
        <begin position="188"/>
        <end position="206"/>
    </location>
</feature>
<keyword evidence="1" id="KW-0812">Transmembrane</keyword>
<reference evidence="2 3" key="1">
    <citation type="submission" date="2017-11" db="EMBL/GenBank/DDBJ databases">
        <title>Revising the taxonomy of the Acinetobacter lwoffii group: the description of Acinetobacter pseudolwoffii sp. nov. and emended description of Acinetobacter lwoffii.</title>
        <authorList>
            <person name="Nemec A."/>
            <person name="Radolfova-Krizova L."/>
        </authorList>
    </citation>
    <scope>NUCLEOTIDE SEQUENCE [LARGE SCALE GENOMIC DNA]</scope>
    <source>
        <strain evidence="2 3">ANC 5044</strain>
    </source>
</reference>
<dbReference type="AlphaFoldDB" id="A0A2H9YW94"/>
<evidence type="ECO:0000256" key="1">
    <source>
        <dbReference type="SAM" id="Phobius"/>
    </source>
</evidence>
<accession>A0A2H9YW94</accession>
<evidence type="ECO:0000313" key="2">
    <source>
        <dbReference type="EMBL" id="PJO76925.1"/>
    </source>
</evidence>
<dbReference type="GeneID" id="97177833"/>
<feature type="transmembrane region" description="Helical" evidence="1">
    <location>
        <begin position="72"/>
        <end position="90"/>
    </location>
</feature>
<keyword evidence="1" id="KW-0472">Membrane</keyword>
<dbReference type="RefSeq" id="WP_100534737.1">
    <property type="nucleotide sequence ID" value="NZ_CBDBYO010000029.1"/>
</dbReference>
<dbReference type="EMBL" id="PHRG01000001">
    <property type="protein sequence ID" value="PJO76925.1"/>
    <property type="molecule type" value="Genomic_DNA"/>
</dbReference>
<gene>
    <name evidence="2" type="ORF">CWI32_00030</name>
</gene>
<feature type="transmembrane region" description="Helical" evidence="1">
    <location>
        <begin position="35"/>
        <end position="52"/>
    </location>
</feature>
<proteinExistence type="predicted"/>